<gene>
    <name evidence="1" type="ORF">SAMN02745170_03424</name>
</gene>
<evidence type="ECO:0000313" key="1">
    <source>
        <dbReference type="EMBL" id="SHJ82383.1"/>
    </source>
</evidence>
<reference evidence="1 2" key="1">
    <citation type="submission" date="2016-11" db="EMBL/GenBank/DDBJ databases">
        <authorList>
            <person name="Varghese N."/>
            <person name="Submissions S."/>
        </authorList>
    </citation>
    <scope>NUCLEOTIDE SEQUENCE [LARGE SCALE GENOMIC DNA]</scope>
    <source>
        <strain evidence="1 2">DSM 15287</strain>
    </source>
</reference>
<organism evidence="1 2">
    <name type="scientific">Propionispora hippei DSM 15287</name>
    <dbReference type="NCBI Taxonomy" id="1123003"/>
    <lineage>
        <taxon>Bacteria</taxon>
        <taxon>Bacillati</taxon>
        <taxon>Bacillota</taxon>
        <taxon>Negativicutes</taxon>
        <taxon>Selenomonadales</taxon>
        <taxon>Sporomusaceae</taxon>
        <taxon>Propionispora</taxon>
    </lineage>
</organism>
<dbReference type="AlphaFoldDB" id="A0A1M6MGD0"/>
<protein>
    <submittedName>
        <fullName evidence="1">Uncharacterized protein</fullName>
    </submittedName>
</protein>
<evidence type="ECO:0000313" key="2">
    <source>
        <dbReference type="Proteomes" id="UP000322917"/>
    </source>
</evidence>
<dbReference type="EMBL" id="FQZD01000041">
    <property type="protein sequence ID" value="SHJ82383.1"/>
    <property type="molecule type" value="Genomic_DNA"/>
</dbReference>
<dbReference type="Proteomes" id="UP000322917">
    <property type="component" value="Unassembled WGS sequence"/>
</dbReference>
<accession>A0A1M6MGD0</accession>
<proteinExistence type="predicted"/>
<sequence>MYLEDELKIPIISQGLLEYLETSFGIDTLLTQKAKNNDEHMGYIKGVREVLGRLRAIHESQNEQGD</sequence>
<name>A0A1M6MGD0_9FIRM</name>
<keyword evidence="2" id="KW-1185">Reference proteome</keyword>